<evidence type="ECO:0000313" key="5">
    <source>
        <dbReference type="Proteomes" id="UP000557344"/>
    </source>
</evidence>
<dbReference type="Gene3D" id="3.60.130.10">
    <property type="entry name" value="Clavaminate synthase-like"/>
    <property type="match status" value="1"/>
</dbReference>
<proteinExistence type="predicted"/>
<reference evidence="4 5" key="1">
    <citation type="submission" date="2020-08" db="EMBL/GenBank/DDBJ databases">
        <title>Genomic Encyclopedia of Type Strains, Phase IV (KMG-V): Genome sequencing to study the core and pangenomes of soil and plant-associated prokaryotes.</title>
        <authorList>
            <person name="Whitman W."/>
        </authorList>
    </citation>
    <scope>NUCLEOTIDE SEQUENCE [LARGE SCALE GENOMIC DNA]</scope>
    <source>
        <strain evidence="2 5">SEMIA 471</strain>
        <strain evidence="3 4">SEMIA 489</strain>
    </source>
</reference>
<organism evidence="3 4">
    <name type="scientific">Rhizobium etli</name>
    <dbReference type="NCBI Taxonomy" id="29449"/>
    <lineage>
        <taxon>Bacteria</taxon>
        <taxon>Pseudomonadati</taxon>
        <taxon>Pseudomonadota</taxon>
        <taxon>Alphaproteobacteria</taxon>
        <taxon>Hyphomicrobiales</taxon>
        <taxon>Rhizobiaceae</taxon>
        <taxon>Rhizobium/Agrobacterium group</taxon>
        <taxon>Rhizobium</taxon>
    </lineage>
</organism>
<comment type="caution">
    <text evidence="3">The sequence shown here is derived from an EMBL/GenBank/DDBJ whole genome shotgun (WGS) entry which is preliminary data.</text>
</comment>
<protein>
    <submittedName>
        <fullName evidence="3">Alpha-ketoglutarate-dependent taurine dioxygenase</fullName>
    </submittedName>
</protein>
<dbReference type="SUPFAM" id="SSF51197">
    <property type="entry name" value="Clavaminate synthase-like"/>
    <property type="match status" value="1"/>
</dbReference>
<sequence>MSNPVLVNQIIPESDVVPLTGRVGAEIKAIRLGGELSDATVAAINQLLLKYKVIFFRDQEHLDDSE</sequence>
<dbReference type="EMBL" id="JACIID010000012">
    <property type="protein sequence ID" value="MBB4538212.1"/>
    <property type="molecule type" value="Genomic_DNA"/>
</dbReference>
<dbReference type="AlphaFoldDB" id="A0A7W6ZM83"/>
<dbReference type="GO" id="GO:0016706">
    <property type="term" value="F:2-oxoglutarate-dependent dioxygenase activity"/>
    <property type="evidence" value="ECO:0007669"/>
    <property type="project" value="UniProtKB-ARBA"/>
</dbReference>
<evidence type="ECO:0000313" key="3">
    <source>
        <dbReference type="EMBL" id="MBB4538212.1"/>
    </source>
</evidence>
<dbReference type="Proteomes" id="UP000523431">
    <property type="component" value="Unassembled WGS sequence"/>
</dbReference>
<evidence type="ECO:0000256" key="1">
    <source>
        <dbReference type="ARBA" id="ARBA00023002"/>
    </source>
</evidence>
<evidence type="ECO:0000313" key="2">
    <source>
        <dbReference type="EMBL" id="MBB4482383.1"/>
    </source>
</evidence>
<accession>A0A7W6ZM83</accession>
<evidence type="ECO:0000313" key="4">
    <source>
        <dbReference type="Proteomes" id="UP000523431"/>
    </source>
</evidence>
<dbReference type="InterPro" id="IPR042098">
    <property type="entry name" value="TauD-like_sf"/>
</dbReference>
<dbReference type="EMBL" id="JACIHU010000012">
    <property type="protein sequence ID" value="MBB4482383.1"/>
    <property type="molecule type" value="Genomic_DNA"/>
</dbReference>
<name>A0A7W6ZM83_RHIET</name>
<gene>
    <name evidence="2" type="ORF">GGE46_004996</name>
    <name evidence="3" type="ORF">GGE57_004993</name>
</gene>
<keyword evidence="3" id="KW-0223">Dioxygenase</keyword>
<keyword evidence="1" id="KW-0560">Oxidoreductase</keyword>
<dbReference type="Proteomes" id="UP000557344">
    <property type="component" value="Unassembled WGS sequence"/>
</dbReference>